<gene>
    <name evidence="1" type="ORF">GALMADRAFT_144084</name>
</gene>
<evidence type="ECO:0000313" key="1">
    <source>
        <dbReference type="EMBL" id="KDR70997.1"/>
    </source>
</evidence>
<dbReference type="Proteomes" id="UP000027222">
    <property type="component" value="Unassembled WGS sequence"/>
</dbReference>
<accession>A0A067SLW9</accession>
<dbReference type="EMBL" id="KL142394">
    <property type="protein sequence ID" value="KDR70997.1"/>
    <property type="molecule type" value="Genomic_DNA"/>
</dbReference>
<evidence type="ECO:0000313" key="2">
    <source>
        <dbReference type="Proteomes" id="UP000027222"/>
    </source>
</evidence>
<keyword evidence="2" id="KW-1185">Reference proteome</keyword>
<evidence type="ECO:0008006" key="3">
    <source>
        <dbReference type="Google" id="ProtNLM"/>
    </source>
</evidence>
<dbReference type="AlphaFoldDB" id="A0A067SLW9"/>
<dbReference type="HOGENOM" id="CLU_030662_0_0_1"/>
<proteinExistence type="predicted"/>
<reference evidence="2" key="1">
    <citation type="journal article" date="2014" name="Proc. Natl. Acad. Sci. U.S.A.">
        <title>Extensive sampling of basidiomycete genomes demonstrates inadequacy of the white-rot/brown-rot paradigm for wood decay fungi.</title>
        <authorList>
            <person name="Riley R."/>
            <person name="Salamov A.A."/>
            <person name="Brown D.W."/>
            <person name="Nagy L.G."/>
            <person name="Floudas D."/>
            <person name="Held B.W."/>
            <person name="Levasseur A."/>
            <person name="Lombard V."/>
            <person name="Morin E."/>
            <person name="Otillar R."/>
            <person name="Lindquist E.A."/>
            <person name="Sun H."/>
            <person name="LaButti K.M."/>
            <person name="Schmutz J."/>
            <person name="Jabbour D."/>
            <person name="Luo H."/>
            <person name="Baker S.E."/>
            <person name="Pisabarro A.G."/>
            <person name="Walton J.D."/>
            <person name="Blanchette R.A."/>
            <person name="Henrissat B."/>
            <person name="Martin F."/>
            <person name="Cullen D."/>
            <person name="Hibbett D.S."/>
            <person name="Grigoriev I.V."/>
        </authorList>
    </citation>
    <scope>NUCLEOTIDE SEQUENCE [LARGE SCALE GENOMIC DNA]</scope>
    <source>
        <strain evidence="2">CBS 339.88</strain>
    </source>
</reference>
<organism evidence="1 2">
    <name type="scientific">Galerina marginata (strain CBS 339.88)</name>
    <dbReference type="NCBI Taxonomy" id="685588"/>
    <lineage>
        <taxon>Eukaryota</taxon>
        <taxon>Fungi</taxon>
        <taxon>Dikarya</taxon>
        <taxon>Basidiomycota</taxon>
        <taxon>Agaricomycotina</taxon>
        <taxon>Agaricomycetes</taxon>
        <taxon>Agaricomycetidae</taxon>
        <taxon>Agaricales</taxon>
        <taxon>Agaricineae</taxon>
        <taxon>Strophariaceae</taxon>
        <taxon>Galerina</taxon>
    </lineage>
</organism>
<protein>
    <recommendedName>
        <fullName evidence="3">F-box domain-containing protein</fullName>
    </recommendedName>
</protein>
<dbReference type="OrthoDB" id="3353710at2759"/>
<name>A0A067SLW9_GALM3</name>
<sequence>MKTTILATYEIAATNAPILKLDRDILWSIIKLNTDLFVNHRTLQSTRCYSQVCQSWRSFIIESPALWGKLIDLNELYRAGEKWRSEVLRRSGHSLLWVKWDSTEVSTPNCGLFREFFDVVLNHHWERIQKLSIDLSKERTYNWWHAFSRPAPHLKEFAANLSMSTSRRTKLSCSTLQLFSDNAPSLNAFDARLGFSFNAPWVSTLRTVCLGYPFTMPEILDAVRAMPRLETIKIMSFCKSATPKKPMNSSERLDIFLPSVKQLAIEPSLPEALRALPHFRLLQHCSFALRPIANVWHNNLGCNQDEWSVRLLPLSERVQNYLHSNQPQKLWVRASNKWFLFTDYDPGPPPFTGLLPPNPFLSILISSQRLTRATTRLLFGTLSCPSLDLGFVTHLHLILKSESPPETFRAFVLSLHSLDCLTTSETSLDYLLDATQGPKMFFPRLQIIKLEKPGRRMGKLAHGVYVHSFLRFRERAGYPIEVLDLTQYTSLYCFGSMKELLKDIAGLTVLGDA</sequence>